<evidence type="ECO:0000259" key="2">
    <source>
        <dbReference type="Pfam" id="PF20152"/>
    </source>
</evidence>
<evidence type="ECO:0000256" key="1">
    <source>
        <dbReference type="SAM" id="Phobius"/>
    </source>
</evidence>
<dbReference type="InterPro" id="IPR045339">
    <property type="entry name" value="DUF6534"/>
</dbReference>
<organism evidence="3 4">
    <name type="scientific">Dichomitus squalens</name>
    <dbReference type="NCBI Taxonomy" id="114155"/>
    <lineage>
        <taxon>Eukaryota</taxon>
        <taxon>Fungi</taxon>
        <taxon>Dikarya</taxon>
        <taxon>Basidiomycota</taxon>
        <taxon>Agaricomycotina</taxon>
        <taxon>Agaricomycetes</taxon>
        <taxon>Polyporales</taxon>
        <taxon>Polyporaceae</taxon>
        <taxon>Dichomitus</taxon>
    </lineage>
</organism>
<dbReference type="Pfam" id="PF20152">
    <property type="entry name" value="DUF6534"/>
    <property type="match status" value="1"/>
</dbReference>
<feature type="domain" description="DUF6534" evidence="2">
    <location>
        <begin position="136"/>
        <end position="222"/>
    </location>
</feature>
<keyword evidence="1" id="KW-0472">Membrane</keyword>
<keyword evidence="1" id="KW-0812">Transmembrane</keyword>
<dbReference type="EMBL" id="ML145218">
    <property type="protein sequence ID" value="TBU53303.1"/>
    <property type="molecule type" value="Genomic_DNA"/>
</dbReference>
<feature type="transmembrane region" description="Helical" evidence="1">
    <location>
        <begin position="99"/>
        <end position="120"/>
    </location>
</feature>
<name>A0A4V6MWM8_9APHY</name>
<proteinExistence type="predicted"/>
<dbReference type="PANTHER" id="PTHR40465">
    <property type="entry name" value="CHROMOSOME 1, WHOLE GENOME SHOTGUN SEQUENCE"/>
    <property type="match status" value="1"/>
</dbReference>
<evidence type="ECO:0000313" key="4">
    <source>
        <dbReference type="Proteomes" id="UP000292082"/>
    </source>
</evidence>
<sequence length="282" mass="30636">MMQLASGTEDHSALILFEVPSLDNTFGALLIGTICTSVHGKWPEEIPNHHADEYTGLGALCLGHNPRNAGHAFLIILVVAEIGECYISEISSFLTTCGWLVAFCITATVVTFVDVTFARFRQHSFWIIYTALGLRVVTDLVLTGSLILFLQRSRTGFTTTERMIDVLTLYAINTGLVTSLFSLAAAVAAAVLPDTLIYIAIYIVSSKMYSTSVLATLNSRKRISQLSVGRRTNPSSWLDMHSLDVRVPVPSRGHQLAETRDAIELQIKSTGSVIGSSSTIGI</sequence>
<dbReference type="Proteomes" id="UP000292082">
    <property type="component" value="Unassembled WGS sequence"/>
</dbReference>
<keyword evidence="1" id="KW-1133">Transmembrane helix</keyword>
<protein>
    <recommendedName>
        <fullName evidence="2">DUF6534 domain-containing protein</fullName>
    </recommendedName>
</protein>
<accession>A0A4V6MWM8</accession>
<feature type="transmembrane region" description="Helical" evidence="1">
    <location>
        <begin position="126"/>
        <end position="150"/>
    </location>
</feature>
<gene>
    <name evidence="3" type="ORF">BD310DRAFT_888002</name>
</gene>
<keyword evidence="4" id="KW-1185">Reference proteome</keyword>
<feature type="transmembrane region" description="Helical" evidence="1">
    <location>
        <begin position="170"/>
        <end position="191"/>
    </location>
</feature>
<feature type="transmembrane region" description="Helical" evidence="1">
    <location>
        <begin position="197"/>
        <end position="217"/>
    </location>
</feature>
<dbReference type="PANTHER" id="PTHR40465:SF1">
    <property type="entry name" value="DUF6534 DOMAIN-CONTAINING PROTEIN"/>
    <property type="match status" value="1"/>
</dbReference>
<reference evidence="3 4" key="1">
    <citation type="submission" date="2019-01" db="EMBL/GenBank/DDBJ databases">
        <title>Draft genome sequences of three monokaryotic isolates of the white-rot basidiomycete fungus Dichomitus squalens.</title>
        <authorList>
            <consortium name="DOE Joint Genome Institute"/>
            <person name="Lopez S.C."/>
            <person name="Andreopoulos B."/>
            <person name="Pangilinan J."/>
            <person name="Lipzen A."/>
            <person name="Riley R."/>
            <person name="Ahrendt S."/>
            <person name="Ng V."/>
            <person name="Barry K."/>
            <person name="Daum C."/>
            <person name="Grigoriev I.V."/>
            <person name="Hilden K.S."/>
            <person name="Makela M.R."/>
            <person name="de Vries R.P."/>
        </authorList>
    </citation>
    <scope>NUCLEOTIDE SEQUENCE [LARGE SCALE GENOMIC DNA]</scope>
    <source>
        <strain evidence="3 4">CBS 464.89</strain>
    </source>
</reference>
<evidence type="ECO:0000313" key="3">
    <source>
        <dbReference type="EMBL" id="TBU53303.1"/>
    </source>
</evidence>
<dbReference type="AlphaFoldDB" id="A0A4V6MWM8"/>